<keyword evidence="5 7" id="KW-0472">Membrane</keyword>
<name>A0A835YWL8_9STRA</name>
<protein>
    <submittedName>
        <fullName evidence="9">Legume-like lectin family-domain-containing protein</fullName>
    </submittedName>
</protein>
<dbReference type="GO" id="GO:0000139">
    <property type="term" value="C:Golgi membrane"/>
    <property type="evidence" value="ECO:0007669"/>
    <property type="project" value="TreeGrafter"/>
</dbReference>
<evidence type="ECO:0000256" key="5">
    <source>
        <dbReference type="ARBA" id="ARBA00023136"/>
    </source>
</evidence>
<dbReference type="OrthoDB" id="270293at2759"/>
<dbReference type="SUPFAM" id="SSF49899">
    <property type="entry name" value="Concanavalin A-like lectins/glucanases"/>
    <property type="match status" value="1"/>
</dbReference>
<evidence type="ECO:0000256" key="7">
    <source>
        <dbReference type="SAM" id="Phobius"/>
    </source>
</evidence>
<evidence type="ECO:0000256" key="6">
    <source>
        <dbReference type="SAM" id="Coils"/>
    </source>
</evidence>
<dbReference type="PANTHER" id="PTHR12223:SF28">
    <property type="entry name" value="LECTIN, MANNOSE BINDING 1 LIKE"/>
    <property type="match status" value="1"/>
</dbReference>
<dbReference type="GO" id="GO:0005793">
    <property type="term" value="C:endoplasmic reticulum-Golgi intermediate compartment"/>
    <property type="evidence" value="ECO:0007669"/>
    <property type="project" value="TreeGrafter"/>
</dbReference>
<evidence type="ECO:0000256" key="1">
    <source>
        <dbReference type="ARBA" id="ARBA00004479"/>
    </source>
</evidence>
<keyword evidence="3" id="KW-0732">Signal</keyword>
<comment type="subcellular location">
    <subcellularLocation>
        <location evidence="1">Membrane</location>
        <topology evidence="1">Single-pass type I membrane protein</topology>
    </subcellularLocation>
</comment>
<dbReference type="PROSITE" id="PS51328">
    <property type="entry name" value="L_LECTIN_LIKE"/>
    <property type="match status" value="1"/>
</dbReference>
<dbReference type="PANTHER" id="PTHR12223">
    <property type="entry name" value="VESICULAR MANNOSE-BINDING LECTIN"/>
    <property type="match status" value="1"/>
</dbReference>
<proteinExistence type="predicted"/>
<dbReference type="GO" id="GO:0005537">
    <property type="term" value="F:D-mannose binding"/>
    <property type="evidence" value="ECO:0007669"/>
    <property type="project" value="TreeGrafter"/>
</dbReference>
<accession>A0A835YWL8</accession>
<sequence>MQTVSANVIDKLSFQAPFLAHDHRGMRFVPHWEISGDAIVKQSFLRVTPDKPHQLGHVWSRTTLDSDDFSVIWKFRISGRQSETFGDFLALSITTAPRYAEGDAYRQKADFTGVMVVVDTNPNDKAGANHFDVSIVYNDGSRADAVQNLEGCIAPLRFHEGRDDFNVLKASRLRIKYTAATRMLEVDMDPRNTGRWRRCATANLAKRGLPAGGWPRTAHVGLVAATTGSSDNHDVLSLRVYDTLDQAAQTDETEGHEEEDDDYMVLVHHMEHELYDVHAALQKTLDQLFQQEAESEQRIAQLESQLSRQVLTRLDSRLQQLETRVRGNVDLAVGERLGSIETVIGTKFEQGVNAQIGRVSAGWRAPFVVLLLVLAGVMFAAYKQYSTLKRAHHMY</sequence>
<evidence type="ECO:0000256" key="2">
    <source>
        <dbReference type="ARBA" id="ARBA00022692"/>
    </source>
</evidence>
<keyword evidence="2 7" id="KW-0812">Transmembrane</keyword>
<evidence type="ECO:0000313" key="10">
    <source>
        <dbReference type="Proteomes" id="UP000664859"/>
    </source>
</evidence>
<dbReference type="EMBL" id="JAFCMP010000515">
    <property type="protein sequence ID" value="KAG5178459.1"/>
    <property type="molecule type" value="Genomic_DNA"/>
</dbReference>
<dbReference type="InterPro" id="IPR051136">
    <property type="entry name" value="Intracellular_Lectin-GPT"/>
</dbReference>
<dbReference type="GO" id="GO:0005789">
    <property type="term" value="C:endoplasmic reticulum membrane"/>
    <property type="evidence" value="ECO:0007669"/>
    <property type="project" value="TreeGrafter"/>
</dbReference>
<evidence type="ECO:0000259" key="8">
    <source>
        <dbReference type="PROSITE" id="PS51328"/>
    </source>
</evidence>
<dbReference type="InterPro" id="IPR013320">
    <property type="entry name" value="ConA-like_dom_sf"/>
</dbReference>
<evidence type="ECO:0000256" key="4">
    <source>
        <dbReference type="ARBA" id="ARBA00022989"/>
    </source>
</evidence>
<dbReference type="Pfam" id="PF03388">
    <property type="entry name" value="Lectin_leg-like"/>
    <property type="match status" value="1"/>
</dbReference>
<feature type="transmembrane region" description="Helical" evidence="7">
    <location>
        <begin position="363"/>
        <end position="382"/>
    </location>
</feature>
<organism evidence="9 10">
    <name type="scientific">Tribonema minus</name>
    <dbReference type="NCBI Taxonomy" id="303371"/>
    <lineage>
        <taxon>Eukaryota</taxon>
        <taxon>Sar</taxon>
        <taxon>Stramenopiles</taxon>
        <taxon>Ochrophyta</taxon>
        <taxon>PX clade</taxon>
        <taxon>Xanthophyceae</taxon>
        <taxon>Tribonematales</taxon>
        <taxon>Tribonemataceae</taxon>
        <taxon>Tribonema</taxon>
    </lineage>
</organism>
<comment type="caution">
    <text evidence="9">The sequence shown here is derived from an EMBL/GenBank/DDBJ whole genome shotgun (WGS) entry which is preliminary data.</text>
</comment>
<keyword evidence="9" id="KW-0430">Lectin</keyword>
<dbReference type="GO" id="GO:0006888">
    <property type="term" value="P:endoplasmic reticulum to Golgi vesicle-mediated transport"/>
    <property type="evidence" value="ECO:0007669"/>
    <property type="project" value="TreeGrafter"/>
</dbReference>
<keyword evidence="10" id="KW-1185">Reference proteome</keyword>
<reference evidence="9" key="1">
    <citation type="submission" date="2021-02" db="EMBL/GenBank/DDBJ databases">
        <title>First Annotated Genome of the Yellow-green Alga Tribonema minus.</title>
        <authorList>
            <person name="Mahan K.M."/>
        </authorList>
    </citation>
    <scope>NUCLEOTIDE SEQUENCE</scope>
    <source>
        <strain evidence="9">UTEX B ZZ1240</strain>
    </source>
</reference>
<keyword evidence="6" id="KW-0175">Coiled coil</keyword>
<evidence type="ECO:0000313" key="9">
    <source>
        <dbReference type="EMBL" id="KAG5178459.1"/>
    </source>
</evidence>
<dbReference type="Gene3D" id="2.60.120.200">
    <property type="match status" value="1"/>
</dbReference>
<dbReference type="InterPro" id="IPR005052">
    <property type="entry name" value="Lectin_leg"/>
</dbReference>
<evidence type="ECO:0000256" key="3">
    <source>
        <dbReference type="ARBA" id="ARBA00022729"/>
    </source>
</evidence>
<keyword evidence="4 7" id="KW-1133">Transmembrane helix</keyword>
<dbReference type="AlphaFoldDB" id="A0A835YWL8"/>
<gene>
    <name evidence="9" type="ORF">JKP88DRAFT_270543</name>
</gene>
<feature type="coiled-coil region" evidence="6">
    <location>
        <begin position="278"/>
        <end position="305"/>
    </location>
</feature>
<dbReference type="GO" id="GO:0030134">
    <property type="term" value="C:COPII-coated ER to Golgi transport vesicle"/>
    <property type="evidence" value="ECO:0007669"/>
    <property type="project" value="TreeGrafter"/>
</dbReference>
<dbReference type="CDD" id="cd07308">
    <property type="entry name" value="lectin_leg-like"/>
    <property type="match status" value="1"/>
</dbReference>
<feature type="domain" description="L-type lectin-like" evidence="8">
    <location>
        <begin position="6"/>
        <end position="243"/>
    </location>
</feature>
<dbReference type="Proteomes" id="UP000664859">
    <property type="component" value="Unassembled WGS sequence"/>
</dbReference>